<proteinExistence type="predicted"/>
<protein>
    <submittedName>
        <fullName evidence="1">Uncharacterized protein</fullName>
    </submittedName>
</protein>
<accession>A0A447N1T7</accession>
<dbReference type="EMBL" id="LR134140">
    <property type="protein sequence ID" value="VDZ97236.1"/>
    <property type="molecule type" value="Genomic_DNA"/>
</dbReference>
<reference evidence="1 2" key="1">
    <citation type="submission" date="2018-12" db="EMBL/GenBank/DDBJ databases">
        <authorList>
            <consortium name="Pathogen Informatics"/>
        </authorList>
    </citation>
    <scope>NUCLEOTIDE SEQUENCE [LARGE SCALE GENOMIC DNA]</scope>
    <source>
        <strain evidence="1 2">NCTC129</strain>
    </source>
</reference>
<organism evidence="1 2">
    <name type="scientific">Salmonella enterica I</name>
    <dbReference type="NCBI Taxonomy" id="59201"/>
    <lineage>
        <taxon>Bacteria</taxon>
        <taxon>Pseudomonadati</taxon>
        <taxon>Pseudomonadota</taxon>
        <taxon>Gammaproteobacteria</taxon>
        <taxon>Enterobacterales</taxon>
        <taxon>Enterobacteriaceae</taxon>
        <taxon>Salmonella</taxon>
    </lineage>
</organism>
<gene>
    <name evidence="1" type="ORF">NCTC129_03450</name>
</gene>
<sequence>MGKFLFITVCALRQLFQNGFQERAFQGVVAFSDRGAQQITDGRDDSEQSDDDADRGAVLRFAAAS</sequence>
<evidence type="ECO:0000313" key="2">
    <source>
        <dbReference type="Proteomes" id="UP000282086"/>
    </source>
</evidence>
<name>A0A447N1T7_SALET</name>
<evidence type="ECO:0000313" key="1">
    <source>
        <dbReference type="EMBL" id="VDZ97236.1"/>
    </source>
</evidence>
<dbReference type="Proteomes" id="UP000282086">
    <property type="component" value="Chromosome"/>
</dbReference>
<dbReference type="AlphaFoldDB" id="A0A447N1T7"/>